<comment type="caution">
    <text evidence="2">The sequence shown here is derived from an EMBL/GenBank/DDBJ whole genome shotgun (WGS) entry which is preliminary data.</text>
</comment>
<reference evidence="2" key="1">
    <citation type="journal article" date="2020" name="bioRxiv">
        <title>Hybrid origin of Populus tomentosa Carr. identified through genome sequencing and phylogenomic analysis.</title>
        <authorList>
            <person name="An X."/>
            <person name="Gao K."/>
            <person name="Chen Z."/>
            <person name="Li J."/>
            <person name="Yang X."/>
            <person name="Yang X."/>
            <person name="Zhou J."/>
            <person name="Guo T."/>
            <person name="Zhao T."/>
            <person name="Huang S."/>
            <person name="Miao D."/>
            <person name="Khan W.U."/>
            <person name="Rao P."/>
            <person name="Ye M."/>
            <person name="Lei B."/>
            <person name="Liao W."/>
            <person name="Wang J."/>
            <person name="Ji L."/>
            <person name="Li Y."/>
            <person name="Guo B."/>
            <person name="Mustafa N.S."/>
            <person name="Li S."/>
            <person name="Yun Q."/>
            <person name="Keller S.R."/>
            <person name="Mao J."/>
            <person name="Zhang R."/>
            <person name="Strauss S.H."/>
        </authorList>
    </citation>
    <scope>NUCLEOTIDE SEQUENCE</scope>
    <source>
        <strain evidence="2">GM15</strain>
        <tissue evidence="2">Leaf</tissue>
    </source>
</reference>
<gene>
    <name evidence="2" type="ORF">POTOM_002531</name>
</gene>
<dbReference type="AlphaFoldDB" id="A0A8X8DK22"/>
<dbReference type="Pfam" id="PF01486">
    <property type="entry name" value="K-box"/>
    <property type="match status" value="1"/>
</dbReference>
<evidence type="ECO:0000313" key="3">
    <source>
        <dbReference type="Proteomes" id="UP000886885"/>
    </source>
</evidence>
<dbReference type="InterPro" id="IPR002487">
    <property type="entry name" value="TF_Kbox"/>
</dbReference>
<dbReference type="EMBL" id="JAAWWB010000001">
    <property type="protein sequence ID" value="KAG6793326.1"/>
    <property type="molecule type" value="Genomic_DNA"/>
</dbReference>
<feature type="domain" description="K-box" evidence="1">
    <location>
        <begin position="62"/>
        <end position="117"/>
    </location>
</feature>
<accession>A0A8X8DK22</accession>
<name>A0A8X8DK22_POPTO</name>
<dbReference type="GO" id="GO:0005634">
    <property type="term" value="C:nucleus"/>
    <property type="evidence" value="ECO:0007669"/>
    <property type="project" value="InterPro"/>
</dbReference>
<organism evidence="2 3">
    <name type="scientific">Populus tomentosa</name>
    <name type="common">Chinese white poplar</name>
    <dbReference type="NCBI Taxonomy" id="118781"/>
    <lineage>
        <taxon>Eukaryota</taxon>
        <taxon>Viridiplantae</taxon>
        <taxon>Streptophyta</taxon>
        <taxon>Embryophyta</taxon>
        <taxon>Tracheophyta</taxon>
        <taxon>Spermatophyta</taxon>
        <taxon>Magnoliopsida</taxon>
        <taxon>eudicotyledons</taxon>
        <taxon>Gunneridae</taxon>
        <taxon>Pentapetalae</taxon>
        <taxon>rosids</taxon>
        <taxon>fabids</taxon>
        <taxon>Malpighiales</taxon>
        <taxon>Salicaceae</taxon>
        <taxon>Saliceae</taxon>
        <taxon>Populus</taxon>
    </lineage>
</organism>
<evidence type="ECO:0000313" key="2">
    <source>
        <dbReference type="EMBL" id="KAG6793326.1"/>
    </source>
</evidence>
<proteinExistence type="predicted"/>
<sequence length="232" mass="26880">MRTAEKHSHYVNPNKITDLRNILERYDTHKTKSQEIAICKNVDKTKQNHHAEYTGPSYMDANPLQMVQRYFEGKNIEQLNITQLIQLERELDSTLVYTRGRKTEAMMKSVTALHQKVECVLFQYVVFMEMRTFSRRCERQRNGVEEAGLVCNFFPTGQGHYFVGFSISPVSRVAFEQDLTDENNLIERELASLYHENQISAIINNGNLAGQHGRVVEDPDCVHPSPLDLFHF</sequence>
<dbReference type="OrthoDB" id="848746at2759"/>
<dbReference type="Proteomes" id="UP000886885">
    <property type="component" value="Chromosome 1A"/>
</dbReference>
<protein>
    <recommendedName>
        <fullName evidence="1">K-box domain-containing protein</fullName>
    </recommendedName>
</protein>
<dbReference type="GO" id="GO:0003700">
    <property type="term" value="F:DNA-binding transcription factor activity"/>
    <property type="evidence" value="ECO:0007669"/>
    <property type="project" value="InterPro"/>
</dbReference>
<keyword evidence="3" id="KW-1185">Reference proteome</keyword>
<evidence type="ECO:0000259" key="1">
    <source>
        <dbReference type="Pfam" id="PF01486"/>
    </source>
</evidence>